<sequence>MKDKIYIDRIIKYAKKICRYMEEVDTFTDFENNDEKVDAVILNLEQIGETAKKLSDETKQIYNSIHWPSIIGLRNMISHEYEGIRLNIIYDIATANIPELLSNLNK</sequence>
<dbReference type="SUPFAM" id="SSF81593">
    <property type="entry name" value="Nucleotidyltransferase substrate binding subunit/domain"/>
    <property type="match status" value="1"/>
</dbReference>
<evidence type="ECO:0000313" key="7">
    <source>
        <dbReference type="Proteomes" id="UP000512167"/>
    </source>
</evidence>
<organism evidence="6 7">
    <name type="scientific">Hujiaoplasma nucleasis</name>
    <dbReference type="NCBI Taxonomy" id="2725268"/>
    <lineage>
        <taxon>Bacteria</taxon>
        <taxon>Bacillati</taxon>
        <taxon>Mycoplasmatota</taxon>
        <taxon>Mollicutes</taxon>
        <taxon>Candidatus Izemoplasmatales</taxon>
        <taxon>Hujiaoplasmataceae</taxon>
        <taxon>Hujiaoplasma</taxon>
    </lineage>
</organism>
<accession>A0A7L6N686</accession>
<dbReference type="GO" id="GO:0016787">
    <property type="term" value="F:hydrolase activity"/>
    <property type="evidence" value="ECO:0007669"/>
    <property type="project" value="UniProtKB-KW"/>
</dbReference>
<keyword evidence="5" id="KW-0378">Hydrolase</keyword>
<dbReference type="KEGG" id="tbk:HF295_03670"/>
<keyword evidence="3" id="KW-0540">Nuclease</keyword>
<dbReference type="InterPro" id="IPR008201">
    <property type="entry name" value="HepT-like"/>
</dbReference>
<dbReference type="Proteomes" id="UP000512167">
    <property type="component" value="Chromosome"/>
</dbReference>
<reference evidence="6 7" key="1">
    <citation type="submission" date="2020-04" db="EMBL/GenBank/DDBJ databases">
        <authorList>
            <person name="Zheng R.K."/>
            <person name="Sun C.M."/>
        </authorList>
    </citation>
    <scope>NUCLEOTIDE SEQUENCE [LARGE SCALE GENOMIC DNA]</scope>
    <source>
        <strain evidence="7">zrk29</strain>
    </source>
</reference>
<protein>
    <submittedName>
        <fullName evidence="6">DUF86 domain-containing protein</fullName>
    </submittedName>
</protein>
<evidence type="ECO:0000256" key="1">
    <source>
        <dbReference type="ARBA" id="ARBA00022553"/>
    </source>
</evidence>
<dbReference type="AlphaFoldDB" id="A0A7L6N686"/>
<evidence type="ECO:0000256" key="4">
    <source>
        <dbReference type="ARBA" id="ARBA00022741"/>
    </source>
</evidence>
<name>A0A7L6N686_9MOLU</name>
<dbReference type="GO" id="GO:0110001">
    <property type="term" value="C:toxin-antitoxin complex"/>
    <property type="evidence" value="ECO:0007669"/>
    <property type="project" value="InterPro"/>
</dbReference>
<dbReference type="PANTHER" id="PTHR34139">
    <property type="entry name" value="UPF0331 PROTEIN MJ0127"/>
    <property type="match status" value="1"/>
</dbReference>
<evidence type="ECO:0000256" key="3">
    <source>
        <dbReference type="ARBA" id="ARBA00022722"/>
    </source>
</evidence>
<dbReference type="PANTHER" id="PTHR34139:SF1">
    <property type="entry name" value="RNASE MJ1380-RELATED"/>
    <property type="match status" value="1"/>
</dbReference>
<keyword evidence="7" id="KW-1185">Reference proteome</keyword>
<keyword evidence="2" id="KW-1277">Toxin-antitoxin system</keyword>
<keyword evidence="1" id="KW-0597">Phosphoprotein</keyword>
<evidence type="ECO:0000256" key="5">
    <source>
        <dbReference type="ARBA" id="ARBA00022801"/>
    </source>
</evidence>
<proteinExistence type="predicted"/>
<dbReference type="EMBL" id="CP051151">
    <property type="protein sequence ID" value="QLY40004.1"/>
    <property type="molecule type" value="Genomic_DNA"/>
</dbReference>
<gene>
    <name evidence="6" type="ORF">HF295_03670</name>
</gene>
<dbReference type="GO" id="GO:0000166">
    <property type="term" value="F:nucleotide binding"/>
    <property type="evidence" value="ECO:0007669"/>
    <property type="project" value="UniProtKB-KW"/>
</dbReference>
<dbReference type="InterPro" id="IPR051813">
    <property type="entry name" value="HepT_RNase_toxin"/>
</dbReference>
<evidence type="ECO:0000256" key="2">
    <source>
        <dbReference type="ARBA" id="ARBA00022649"/>
    </source>
</evidence>
<dbReference type="RefSeq" id="WP_312032497.1">
    <property type="nucleotide sequence ID" value="NZ_CP051151.1"/>
</dbReference>
<evidence type="ECO:0000313" key="6">
    <source>
        <dbReference type="EMBL" id="QLY40004.1"/>
    </source>
</evidence>
<keyword evidence="4" id="KW-0547">Nucleotide-binding</keyword>
<dbReference type="GO" id="GO:0004540">
    <property type="term" value="F:RNA nuclease activity"/>
    <property type="evidence" value="ECO:0007669"/>
    <property type="project" value="InterPro"/>
</dbReference>
<dbReference type="Pfam" id="PF01934">
    <property type="entry name" value="HepT-like"/>
    <property type="match status" value="1"/>
</dbReference>